<name>A0A402D5R5_9BACT</name>
<evidence type="ECO:0000313" key="1">
    <source>
        <dbReference type="EMBL" id="BDI33415.1"/>
    </source>
</evidence>
<evidence type="ECO:0000313" key="2">
    <source>
        <dbReference type="Proteomes" id="UP000287394"/>
    </source>
</evidence>
<accession>A0A402D5R5</accession>
<dbReference type="Proteomes" id="UP000287394">
    <property type="component" value="Chromosome"/>
</dbReference>
<protein>
    <submittedName>
        <fullName evidence="1">Uncharacterized protein</fullName>
    </submittedName>
</protein>
<keyword evidence="2" id="KW-1185">Reference proteome</keyword>
<reference evidence="1 2" key="1">
    <citation type="journal article" date="2019" name="Int. J. Syst. Evol. Microbiol.">
        <title>Capsulimonas corticalis gen. nov., sp. nov., an aerobic capsulated bacterium, of a novel bacterial order, Capsulimonadales ord. nov., of the class Armatimonadia of the phylum Armatimonadetes.</title>
        <authorList>
            <person name="Li J."/>
            <person name="Kudo C."/>
            <person name="Tonouchi A."/>
        </authorList>
    </citation>
    <scope>NUCLEOTIDE SEQUENCE [LARGE SCALE GENOMIC DNA]</scope>
    <source>
        <strain evidence="1 2">AX-7</strain>
    </source>
</reference>
<gene>
    <name evidence="1" type="ORF">CCAX7_54660</name>
</gene>
<dbReference type="KEGG" id="ccot:CCAX7_54660"/>
<dbReference type="OrthoDB" id="9815889at2"/>
<dbReference type="AlphaFoldDB" id="A0A402D5R5"/>
<sequence>MALTEQEVAEINSLLAESGKRAARKIFLEVEAKRLLEESMAANEELNNLRFDYCPAQQRINEILRDASIRESACPGEVPGRVVENAIACGDDNQALAEDERPLNRYAVDYEFGAAKFYTRSIDIDEARLEFYDCANECFGIRKSIGDVKINLEAENVHLPVQDAKQISYFTHALLYGQTSGIGDEVIFDRRYKTASGEGWKLQNESGERCTCATRGSAELACEVHHFWVENHNHVCPCTNPSWEAPHK</sequence>
<dbReference type="RefSeq" id="WP_119324836.1">
    <property type="nucleotide sequence ID" value="NZ_AP025739.1"/>
</dbReference>
<proteinExistence type="predicted"/>
<dbReference type="EMBL" id="AP025739">
    <property type="protein sequence ID" value="BDI33415.1"/>
    <property type="molecule type" value="Genomic_DNA"/>
</dbReference>
<organism evidence="1 2">
    <name type="scientific">Capsulimonas corticalis</name>
    <dbReference type="NCBI Taxonomy" id="2219043"/>
    <lineage>
        <taxon>Bacteria</taxon>
        <taxon>Bacillati</taxon>
        <taxon>Armatimonadota</taxon>
        <taxon>Armatimonadia</taxon>
        <taxon>Capsulimonadales</taxon>
        <taxon>Capsulimonadaceae</taxon>
        <taxon>Capsulimonas</taxon>
    </lineage>
</organism>